<dbReference type="Proteomes" id="UP000179023">
    <property type="component" value="Unassembled WGS sequence"/>
</dbReference>
<dbReference type="AlphaFoldDB" id="A0A1G2KM18"/>
<protein>
    <submittedName>
        <fullName evidence="1">Uncharacterized protein</fullName>
    </submittedName>
</protein>
<evidence type="ECO:0000313" key="2">
    <source>
        <dbReference type="Proteomes" id="UP000179023"/>
    </source>
</evidence>
<evidence type="ECO:0000313" key="1">
    <source>
        <dbReference type="EMBL" id="OHA00493.1"/>
    </source>
</evidence>
<accession>A0A1G2KM18</accession>
<dbReference type="InterPro" id="IPR027417">
    <property type="entry name" value="P-loop_NTPase"/>
</dbReference>
<dbReference type="EMBL" id="MHQI01000013">
    <property type="protein sequence ID" value="OHA00493.1"/>
    <property type="molecule type" value="Genomic_DNA"/>
</dbReference>
<dbReference type="STRING" id="1802270.A3C07_01410"/>
<reference evidence="1 2" key="1">
    <citation type="journal article" date="2016" name="Nat. Commun.">
        <title>Thousands of microbial genomes shed light on interconnected biogeochemical processes in an aquifer system.</title>
        <authorList>
            <person name="Anantharaman K."/>
            <person name="Brown C.T."/>
            <person name="Hug L.A."/>
            <person name="Sharon I."/>
            <person name="Castelle C.J."/>
            <person name="Probst A.J."/>
            <person name="Thomas B.C."/>
            <person name="Singh A."/>
            <person name="Wilkins M.J."/>
            <person name="Karaoz U."/>
            <person name="Brodie E.L."/>
            <person name="Williams K.H."/>
            <person name="Hubbard S.S."/>
            <person name="Banfield J.F."/>
        </authorList>
    </citation>
    <scope>NUCLEOTIDE SEQUENCE [LARGE SCALE GENOMIC DNA]</scope>
</reference>
<dbReference type="Pfam" id="PF13671">
    <property type="entry name" value="AAA_33"/>
    <property type="match status" value="1"/>
</dbReference>
<dbReference type="SUPFAM" id="SSF52540">
    <property type="entry name" value="P-loop containing nucleoside triphosphate hydrolases"/>
    <property type="match status" value="1"/>
</dbReference>
<organism evidence="1 2">
    <name type="scientific">Candidatus Sungbacteria bacterium RIFCSPHIGHO2_02_FULL_47_11</name>
    <dbReference type="NCBI Taxonomy" id="1802270"/>
    <lineage>
        <taxon>Bacteria</taxon>
        <taxon>Candidatus Sungiibacteriota</taxon>
    </lineage>
</organism>
<sequence>MRLKRQKFLITFIGPIGSGKTHVALRLAKSFKSAHIRTDDIRVRLGKEDKPFTRAPLMANQLLRHALAAGKSVIADFDAVRPERRQSLKNLAKRFGARFILIKIVTPEKLLLARLKKKRYITSELFRDARHAIQVYFIRKKFHERLRRRNKNLRPNFVINNARPLAPQIKKVVKNLKGL</sequence>
<proteinExistence type="predicted"/>
<dbReference type="Gene3D" id="3.40.50.300">
    <property type="entry name" value="P-loop containing nucleotide triphosphate hydrolases"/>
    <property type="match status" value="1"/>
</dbReference>
<gene>
    <name evidence="1" type="ORF">A3C07_01410</name>
</gene>
<name>A0A1G2KM18_9BACT</name>
<comment type="caution">
    <text evidence="1">The sequence shown here is derived from an EMBL/GenBank/DDBJ whole genome shotgun (WGS) entry which is preliminary data.</text>
</comment>